<evidence type="ECO:0000256" key="1">
    <source>
        <dbReference type="ARBA" id="ARBA00004571"/>
    </source>
</evidence>
<name>A0A1M5VW82_9BACT</name>
<dbReference type="PANTHER" id="PTHR30442:SF0">
    <property type="entry name" value="FE(3+) DICITRATE TRANSPORT PROTEIN FECA"/>
    <property type="match status" value="1"/>
</dbReference>
<keyword evidence="6 7" id="KW-0998">Cell outer membrane</keyword>
<dbReference type="Pfam" id="PF13715">
    <property type="entry name" value="CarbopepD_reg_2"/>
    <property type="match status" value="1"/>
</dbReference>
<dbReference type="InterPro" id="IPR023997">
    <property type="entry name" value="TonB-dep_OMP_SusC/RagA_CS"/>
</dbReference>
<dbReference type="GO" id="GO:0009279">
    <property type="term" value="C:cell outer membrane"/>
    <property type="evidence" value="ECO:0007669"/>
    <property type="project" value="UniProtKB-SubCell"/>
</dbReference>
<dbReference type="AlphaFoldDB" id="A0A1M5VW82"/>
<feature type="chain" id="PRO_5012748167" evidence="8">
    <location>
        <begin position="22"/>
        <end position="1025"/>
    </location>
</feature>
<dbReference type="SUPFAM" id="SSF56935">
    <property type="entry name" value="Porins"/>
    <property type="match status" value="1"/>
</dbReference>
<protein>
    <submittedName>
        <fullName evidence="10">TonB-linked outer membrane protein, SusC/RagA family</fullName>
    </submittedName>
</protein>
<dbReference type="PANTHER" id="PTHR30442">
    <property type="entry name" value="IRON III DICITRATE TRANSPORT PROTEIN FECA"/>
    <property type="match status" value="1"/>
</dbReference>
<keyword evidence="2 7" id="KW-0813">Transport</keyword>
<evidence type="ECO:0000256" key="8">
    <source>
        <dbReference type="SAM" id="SignalP"/>
    </source>
</evidence>
<evidence type="ECO:0000259" key="9">
    <source>
        <dbReference type="Pfam" id="PF07715"/>
    </source>
</evidence>
<reference evidence="10 11" key="1">
    <citation type="submission" date="2016-11" db="EMBL/GenBank/DDBJ databases">
        <authorList>
            <person name="Jaros S."/>
            <person name="Januszkiewicz K."/>
            <person name="Wedrychowicz H."/>
        </authorList>
    </citation>
    <scope>NUCLEOTIDE SEQUENCE [LARGE SCALE GENOMIC DNA]</scope>
    <source>
        <strain evidence="10 11">DSM 24574</strain>
    </source>
</reference>
<dbReference type="InterPro" id="IPR008969">
    <property type="entry name" value="CarboxyPept-like_regulatory"/>
</dbReference>
<dbReference type="SUPFAM" id="SSF49464">
    <property type="entry name" value="Carboxypeptidase regulatory domain-like"/>
    <property type="match status" value="1"/>
</dbReference>
<evidence type="ECO:0000256" key="3">
    <source>
        <dbReference type="ARBA" id="ARBA00022452"/>
    </source>
</evidence>
<comment type="similarity">
    <text evidence="7">Belongs to the TonB-dependent receptor family.</text>
</comment>
<dbReference type="InterPro" id="IPR012910">
    <property type="entry name" value="Plug_dom"/>
</dbReference>
<dbReference type="OrthoDB" id="9768177at2"/>
<evidence type="ECO:0000256" key="4">
    <source>
        <dbReference type="ARBA" id="ARBA00022692"/>
    </source>
</evidence>
<evidence type="ECO:0000313" key="11">
    <source>
        <dbReference type="Proteomes" id="UP000184212"/>
    </source>
</evidence>
<dbReference type="Gene3D" id="2.60.40.1120">
    <property type="entry name" value="Carboxypeptidase-like, regulatory domain"/>
    <property type="match status" value="1"/>
</dbReference>
<keyword evidence="11" id="KW-1185">Reference proteome</keyword>
<dbReference type="InterPro" id="IPR023996">
    <property type="entry name" value="TonB-dep_OMP_SusC/RagA"/>
</dbReference>
<dbReference type="Gene3D" id="2.40.170.20">
    <property type="entry name" value="TonB-dependent receptor, beta-barrel domain"/>
    <property type="match status" value="1"/>
</dbReference>
<evidence type="ECO:0000256" key="6">
    <source>
        <dbReference type="ARBA" id="ARBA00023237"/>
    </source>
</evidence>
<dbReference type="InterPro" id="IPR036942">
    <property type="entry name" value="Beta-barrel_TonB_sf"/>
</dbReference>
<dbReference type="EMBL" id="FQWQ01000004">
    <property type="protein sequence ID" value="SHH79505.1"/>
    <property type="molecule type" value="Genomic_DNA"/>
</dbReference>
<sequence length="1025" mass="113258">MIRKLLVTLLTFSLLASTSWAQTRTLQGTVTDAAGELLPGVNVIVRGTTKGTTTDSNGKYQLELPGSENALVFTFIGYKAATVEVGERTVVDVVMEEDLTSLDEVVVVGYGTQREKDLTSAITTVKSEDISRTPAASAMQSLQGKVPGVQIVSSGTPGGSPTVRVRGVGSYPQTKGDQTPVGNEAPLYVVDGVFFDNIDFLNPNDIATISVLKDASAAAIYGVRAANGVVLVETKSGKRNQQTRLTYDGYYGVQVAQNVLKMANSEQFVTMAQESGSAADQSYILNAMQRYGRSRENPNVPNVNTDWYKEVLRAAPIQNHNLGVEGGSDKATYSLGASYFAQDGILDMKNSFERLNIRARTDFDVNDWITVGANFNMSNSTKYSPDDAVWNQAYFAVPIFPVYDEQNTAATPIRYASAENIGYRGPQNPFPTMTFNNNRLQSRKILANFYLKLALIKDKLTFKSAYNTGSTFLRNREVDLPYFISTDGQRSVPELTKKNETFINQIWDNVLTFDQSFGDHNLTVMAGTSYRNELWDMLTARGRYFPVNDEHSWYLDQSLEIPVTDNGTGAKLVTDDGTHQYGFSYFGRVAYNYQDKYLLYATFRADGSSKYQEKWGYFPTIGAGWVLSEENFLKGNSVVDFLKLRASWGKLGNDKVQASDGLATKTVITGVYGNSFKSGTYAKSTFDYLRWEVVEEVNVGVTSKFLGSRLSLEADYYTRDTQNPVFPLTVPLIGGTVMRNVGVVRNAGLELALNWADKIGDGFRYNVGFNMATLKNKATDLGGAPYIEGGSAEFRQRTYLNQPLQAFFGYRTDGVYQNQAAIEADPAAVAYNQANPSNPIVAGDLRFKDLNHDGVINASDREVIGSFLPKLTWGVNLGASWKNFDLSVNLMGQNGAKILNRKRGEMLWTTDGNLDADLAKNRWHGEGTSNKYPSSAGLRKGWNQKMSDYFVEKGDFFRIQNVNVGYTFKASKLGTKFPDARLSFTAERPLTVFKYNGFNPETPNGIDSQTYPIPAVYTVGLSVKF</sequence>
<dbReference type="Gene3D" id="2.170.130.10">
    <property type="entry name" value="TonB-dependent receptor, plug domain"/>
    <property type="match status" value="1"/>
</dbReference>
<keyword evidence="8" id="KW-0732">Signal</keyword>
<evidence type="ECO:0000256" key="7">
    <source>
        <dbReference type="PROSITE-ProRule" id="PRU01360"/>
    </source>
</evidence>
<keyword evidence="5 7" id="KW-0472">Membrane</keyword>
<organism evidence="10 11">
    <name type="scientific">Chryseolinea serpens</name>
    <dbReference type="NCBI Taxonomy" id="947013"/>
    <lineage>
        <taxon>Bacteria</taxon>
        <taxon>Pseudomonadati</taxon>
        <taxon>Bacteroidota</taxon>
        <taxon>Cytophagia</taxon>
        <taxon>Cytophagales</taxon>
        <taxon>Fulvivirgaceae</taxon>
        <taxon>Chryseolinea</taxon>
    </lineage>
</organism>
<evidence type="ECO:0000256" key="2">
    <source>
        <dbReference type="ARBA" id="ARBA00022448"/>
    </source>
</evidence>
<dbReference type="PROSITE" id="PS52016">
    <property type="entry name" value="TONB_DEPENDENT_REC_3"/>
    <property type="match status" value="1"/>
</dbReference>
<proteinExistence type="inferred from homology"/>
<evidence type="ECO:0000313" key="10">
    <source>
        <dbReference type="EMBL" id="SHH79505.1"/>
    </source>
</evidence>
<keyword evidence="4 7" id="KW-0812">Transmembrane</keyword>
<feature type="signal peptide" evidence="8">
    <location>
        <begin position="1"/>
        <end position="21"/>
    </location>
</feature>
<accession>A0A1M5VW82</accession>
<gene>
    <name evidence="10" type="ORF">SAMN04488109_5467</name>
</gene>
<dbReference type="InterPro" id="IPR037066">
    <property type="entry name" value="Plug_dom_sf"/>
</dbReference>
<dbReference type="Proteomes" id="UP000184212">
    <property type="component" value="Unassembled WGS sequence"/>
</dbReference>
<dbReference type="RefSeq" id="WP_073140929.1">
    <property type="nucleotide sequence ID" value="NZ_FQWQ01000004.1"/>
</dbReference>
<dbReference type="STRING" id="947013.SAMN04488109_5467"/>
<keyword evidence="3 7" id="KW-1134">Transmembrane beta strand</keyword>
<comment type="subcellular location">
    <subcellularLocation>
        <location evidence="1 7">Cell outer membrane</location>
        <topology evidence="1 7">Multi-pass membrane protein</topology>
    </subcellularLocation>
</comment>
<feature type="domain" description="TonB-dependent receptor plug" evidence="9">
    <location>
        <begin position="116"/>
        <end position="229"/>
    </location>
</feature>
<dbReference type="Pfam" id="PF07715">
    <property type="entry name" value="Plug"/>
    <property type="match status" value="1"/>
</dbReference>
<dbReference type="InterPro" id="IPR039426">
    <property type="entry name" value="TonB-dep_rcpt-like"/>
</dbReference>
<dbReference type="GO" id="GO:0033214">
    <property type="term" value="P:siderophore-iron import into cell"/>
    <property type="evidence" value="ECO:0007669"/>
    <property type="project" value="TreeGrafter"/>
</dbReference>
<dbReference type="NCBIfam" id="TIGR04057">
    <property type="entry name" value="SusC_RagA_signa"/>
    <property type="match status" value="1"/>
</dbReference>
<dbReference type="NCBIfam" id="TIGR04056">
    <property type="entry name" value="OMP_RagA_SusC"/>
    <property type="match status" value="1"/>
</dbReference>
<evidence type="ECO:0000256" key="5">
    <source>
        <dbReference type="ARBA" id="ARBA00023136"/>
    </source>
</evidence>